<dbReference type="Ensembl" id="ENSORLT00015021426.1">
    <property type="protein sequence ID" value="ENSORLP00015013924.1"/>
    <property type="gene ID" value="ENSORLG00015014822.1"/>
</dbReference>
<dbReference type="GO" id="GO:0003676">
    <property type="term" value="F:nucleic acid binding"/>
    <property type="evidence" value="ECO:0007669"/>
    <property type="project" value="InterPro"/>
</dbReference>
<dbReference type="AlphaFoldDB" id="A0A3P9I1Z9"/>
<dbReference type="InterPro" id="IPR001878">
    <property type="entry name" value="Znf_CCHC"/>
</dbReference>
<keyword evidence="1" id="KW-0863">Zinc-finger</keyword>
<dbReference type="SUPFAM" id="SSF57756">
    <property type="entry name" value="Retrovirus zinc finger-like domains"/>
    <property type="match status" value="1"/>
</dbReference>
<reference key="1">
    <citation type="journal article" date="2007" name="Nature">
        <title>The medaka draft genome and insights into vertebrate genome evolution.</title>
        <authorList>
            <person name="Kasahara M."/>
            <person name="Naruse K."/>
            <person name="Sasaki S."/>
            <person name="Nakatani Y."/>
            <person name="Qu W."/>
            <person name="Ahsan B."/>
            <person name="Yamada T."/>
            <person name="Nagayasu Y."/>
            <person name="Doi K."/>
            <person name="Kasai Y."/>
            <person name="Jindo T."/>
            <person name="Kobayashi D."/>
            <person name="Shimada A."/>
            <person name="Toyoda A."/>
            <person name="Kuroki Y."/>
            <person name="Fujiyama A."/>
            <person name="Sasaki T."/>
            <person name="Shimizu A."/>
            <person name="Asakawa S."/>
            <person name="Shimizu N."/>
            <person name="Hashimoto S."/>
            <person name="Yang J."/>
            <person name="Lee Y."/>
            <person name="Matsushima K."/>
            <person name="Sugano S."/>
            <person name="Sakaizumi M."/>
            <person name="Narita T."/>
            <person name="Ohishi K."/>
            <person name="Haga S."/>
            <person name="Ohta F."/>
            <person name="Nomoto H."/>
            <person name="Nogata K."/>
            <person name="Morishita T."/>
            <person name="Endo T."/>
            <person name="Shin-I T."/>
            <person name="Takeda H."/>
            <person name="Morishita S."/>
            <person name="Kohara Y."/>
        </authorList>
    </citation>
    <scope>NUCLEOTIDE SEQUENCE [LARGE SCALE GENOMIC DNA]</scope>
    <source>
        <strain>Hd-rR</strain>
    </source>
</reference>
<feature type="compositionally biased region" description="Low complexity" evidence="2">
    <location>
        <begin position="438"/>
        <end position="454"/>
    </location>
</feature>
<dbReference type="Pfam" id="PF14893">
    <property type="entry name" value="PNMA"/>
    <property type="match status" value="1"/>
</dbReference>
<evidence type="ECO:0000256" key="2">
    <source>
        <dbReference type="SAM" id="MobiDB-lite"/>
    </source>
</evidence>
<feature type="domain" description="CCHC-type" evidence="3">
    <location>
        <begin position="523"/>
        <end position="538"/>
    </location>
</feature>
<reference evidence="4 5" key="2">
    <citation type="submission" date="2017-04" db="EMBL/GenBank/DDBJ databases">
        <title>CpG methylation of centromeres and impact of large insertions on vertebrate speciation.</title>
        <authorList>
            <person name="Ichikawa K."/>
            <person name="Yoshimura J."/>
            <person name="Morishita S."/>
        </authorList>
    </citation>
    <scope>NUCLEOTIDE SEQUENCE</scope>
    <source>
        <strain evidence="4 5">HSOK</strain>
    </source>
</reference>
<dbReference type="PANTHER" id="PTHR23095:SF53">
    <property type="entry name" value="ZINC FINGER CCHC DOMAIN-CONTAINING PROTEIN 12-LIKE"/>
    <property type="match status" value="1"/>
</dbReference>
<name>A0A3P9I1Z9_ORYLA</name>
<reference evidence="4" key="4">
    <citation type="submission" date="2025-09" db="UniProtKB">
        <authorList>
            <consortium name="Ensembl"/>
        </authorList>
    </citation>
    <scope>IDENTIFICATION</scope>
    <source>
        <strain evidence="4">HSOK</strain>
    </source>
</reference>
<organism evidence="4 5">
    <name type="scientific">Oryzias latipes</name>
    <name type="common">Japanese rice fish</name>
    <name type="synonym">Japanese killifish</name>
    <dbReference type="NCBI Taxonomy" id="8090"/>
    <lineage>
        <taxon>Eukaryota</taxon>
        <taxon>Metazoa</taxon>
        <taxon>Chordata</taxon>
        <taxon>Craniata</taxon>
        <taxon>Vertebrata</taxon>
        <taxon>Euteleostomi</taxon>
        <taxon>Actinopterygii</taxon>
        <taxon>Neopterygii</taxon>
        <taxon>Teleostei</taxon>
        <taxon>Neoteleostei</taxon>
        <taxon>Acanthomorphata</taxon>
        <taxon>Ovalentaria</taxon>
        <taxon>Atherinomorphae</taxon>
        <taxon>Beloniformes</taxon>
        <taxon>Adrianichthyidae</taxon>
        <taxon>Oryziinae</taxon>
        <taxon>Oryzias</taxon>
    </lineage>
</organism>
<dbReference type="InterPro" id="IPR048270">
    <property type="entry name" value="PNMA_C"/>
</dbReference>
<dbReference type="PROSITE" id="PS50158">
    <property type="entry name" value="ZF_CCHC"/>
    <property type="match status" value="1"/>
</dbReference>
<dbReference type="GO" id="GO:0008270">
    <property type="term" value="F:zinc ion binding"/>
    <property type="evidence" value="ECO:0007669"/>
    <property type="project" value="UniProtKB-KW"/>
</dbReference>
<sequence length="568" mass="62040">MEVVAAENVKVPNSLLVSGLTGAVTDNEVIEFLQMYGPISRVVKLSSSDPDFKNTAIVEFQSGHAVEALQERLPCQRPTSDPDVSHGIQLLSTLYSTKLTSDLTLSYLADLKGVAKTSGTEYERILLEELAKIQKSANGKSLGSLVQPTESQTLSPDSGNDVAIVDSNLAQTSQTADPIGANLRNVQSVIADLDFKASSSTEKPTYALTSEQISPPEVQRLVVEHVVKGSEIPQSPHGSSKLRPFSGRVPCPNLEVDYDTWRGHVEFYLADPTISEKQLVRKIIESLLPPAGGIVKQLGPLSRPQDFLSLLDSAYGTVDDVDELFAKFLNTNQDAGEKPSIYLHRLQATLSKIVKGGGISSSDSDRQLLKQFCRGCWDNGLITSLQLEQKKLNPPQFSELLLLLRTEEDKQSAKSSRMKQHLGLSKLKVQSHPQNVYSGTGATASSSSDDPTPAVTKKLQKQIAELQAQLSSLKASMNEPLNKKQHTKAVTAKKSVMKESADNLPQFSTNFGNSSKKPRAGYCFRCGEDGHIAPSCSNDPNPQVVDAKRKQLKEKQKLWDEQNKFDLN</sequence>
<reference evidence="4" key="3">
    <citation type="submission" date="2025-08" db="UniProtKB">
        <authorList>
            <consortium name="Ensembl"/>
        </authorList>
    </citation>
    <scope>IDENTIFICATION</scope>
    <source>
        <strain evidence="4">HSOK</strain>
    </source>
</reference>
<evidence type="ECO:0000313" key="5">
    <source>
        <dbReference type="Proteomes" id="UP000265200"/>
    </source>
</evidence>
<keyword evidence="1" id="KW-0479">Metal-binding</keyword>
<dbReference type="InterPro" id="IPR036875">
    <property type="entry name" value="Znf_CCHC_sf"/>
</dbReference>
<evidence type="ECO:0000313" key="4">
    <source>
        <dbReference type="Ensembl" id="ENSORLP00015013924.1"/>
    </source>
</evidence>
<dbReference type="InterPro" id="IPR026523">
    <property type="entry name" value="PNMA"/>
</dbReference>
<dbReference type="InterPro" id="IPR035979">
    <property type="entry name" value="RBD_domain_sf"/>
</dbReference>
<proteinExistence type="predicted"/>
<dbReference type="Proteomes" id="UP000265200">
    <property type="component" value="Chromosome 5"/>
</dbReference>
<dbReference type="PANTHER" id="PTHR23095">
    <property type="entry name" value="PARANEOPLASTIC ANTIGEN"/>
    <property type="match status" value="1"/>
</dbReference>
<dbReference type="SUPFAM" id="SSF54928">
    <property type="entry name" value="RNA-binding domain, RBD"/>
    <property type="match status" value="1"/>
</dbReference>
<dbReference type="CDD" id="cd00590">
    <property type="entry name" value="RRM_SF"/>
    <property type="match status" value="1"/>
</dbReference>
<evidence type="ECO:0000256" key="1">
    <source>
        <dbReference type="PROSITE-ProRule" id="PRU00047"/>
    </source>
</evidence>
<evidence type="ECO:0000259" key="3">
    <source>
        <dbReference type="PROSITE" id="PS50158"/>
    </source>
</evidence>
<feature type="region of interest" description="Disordered" evidence="2">
    <location>
        <begin position="412"/>
        <end position="459"/>
    </location>
</feature>
<protein>
    <recommendedName>
        <fullName evidence="3">CCHC-type domain-containing protein</fullName>
    </recommendedName>
</protein>
<keyword evidence="1" id="KW-0862">Zinc</keyword>
<accession>A0A3P9I1Z9</accession>